<reference evidence="2" key="1">
    <citation type="submission" date="2020-08" db="EMBL/GenBank/DDBJ databases">
        <title>Multicomponent nature underlies the extraordinary mechanical properties of spider dragline silk.</title>
        <authorList>
            <person name="Kono N."/>
            <person name="Nakamura H."/>
            <person name="Mori M."/>
            <person name="Yoshida Y."/>
            <person name="Ohtoshi R."/>
            <person name="Malay A.D."/>
            <person name="Moran D.A.P."/>
            <person name="Tomita M."/>
            <person name="Numata K."/>
            <person name="Arakawa K."/>
        </authorList>
    </citation>
    <scope>NUCLEOTIDE SEQUENCE</scope>
</reference>
<proteinExistence type="predicted"/>
<comment type="caution">
    <text evidence="2">The sequence shown here is derived from an EMBL/GenBank/DDBJ whole genome shotgun (WGS) entry which is preliminary data.</text>
</comment>
<name>A0A8X6USS7_NEPPI</name>
<keyword evidence="3" id="KW-1185">Reference proteome</keyword>
<gene>
    <name evidence="2" type="ORF">NPIL_458961</name>
</gene>
<dbReference type="EMBL" id="BMAW01036885">
    <property type="protein sequence ID" value="GFU46253.1"/>
    <property type="molecule type" value="Genomic_DNA"/>
</dbReference>
<evidence type="ECO:0000313" key="3">
    <source>
        <dbReference type="Proteomes" id="UP000887013"/>
    </source>
</evidence>
<feature type="compositionally biased region" description="Basic and acidic residues" evidence="1">
    <location>
        <begin position="1"/>
        <end position="22"/>
    </location>
</feature>
<protein>
    <submittedName>
        <fullName evidence="2">Uncharacterized protein</fullName>
    </submittedName>
</protein>
<evidence type="ECO:0000313" key="2">
    <source>
        <dbReference type="EMBL" id="GFU46253.1"/>
    </source>
</evidence>
<dbReference type="AlphaFoldDB" id="A0A8X6USS7"/>
<sequence length="106" mass="11819">MDRKKVCEKSSAKKKLVEEHTQELTTEEIQELQSQQHTEVMQEIGFEESGGGYFYKSPSIVSQTASTWREGVPRGNGGYTSEEMSPGRATEGVKANPLCPVKVCRH</sequence>
<evidence type="ECO:0000256" key="1">
    <source>
        <dbReference type="SAM" id="MobiDB-lite"/>
    </source>
</evidence>
<feature type="region of interest" description="Disordered" evidence="1">
    <location>
        <begin position="1"/>
        <end position="28"/>
    </location>
</feature>
<dbReference type="Proteomes" id="UP000887013">
    <property type="component" value="Unassembled WGS sequence"/>
</dbReference>
<organism evidence="2 3">
    <name type="scientific">Nephila pilipes</name>
    <name type="common">Giant wood spider</name>
    <name type="synonym">Nephila maculata</name>
    <dbReference type="NCBI Taxonomy" id="299642"/>
    <lineage>
        <taxon>Eukaryota</taxon>
        <taxon>Metazoa</taxon>
        <taxon>Ecdysozoa</taxon>
        <taxon>Arthropoda</taxon>
        <taxon>Chelicerata</taxon>
        <taxon>Arachnida</taxon>
        <taxon>Araneae</taxon>
        <taxon>Araneomorphae</taxon>
        <taxon>Entelegynae</taxon>
        <taxon>Araneoidea</taxon>
        <taxon>Nephilidae</taxon>
        <taxon>Nephila</taxon>
    </lineage>
</organism>
<feature type="region of interest" description="Disordered" evidence="1">
    <location>
        <begin position="66"/>
        <end position="92"/>
    </location>
</feature>
<accession>A0A8X6USS7</accession>